<comment type="caution">
    <text evidence="1">The sequence shown here is derived from an EMBL/GenBank/DDBJ whole genome shotgun (WGS) entry which is preliminary data.</text>
</comment>
<organism evidence="1 2">
    <name type="scientific">Cannabis sativa</name>
    <name type="common">Hemp</name>
    <name type="synonym">Marijuana</name>
    <dbReference type="NCBI Taxonomy" id="3483"/>
    <lineage>
        <taxon>Eukaryota</taxon>
        <taxon>Viridiplantae</taxon>
        <taxon>Streptophyta</taxon>
        <taxon>Embryophyta</taxon>
        <taxon>Tracheophyta</taxon>
        <taxon>Spermatophyta</taxon>
        <taxon>Magnoliopsida</taxon>
        <taxon>eudicotyledons</taxon>
        <taxon>Gunneridae</taxon>
        <taxon>Pentapetalae</taxon>
        <taxon>rosids</taxon>
        <taxon>fabids</taxon>
        <taxon>Rosales</taxon>
        <taxon>Cannabaceae</taxon>
        <taxon>Cannabis</taxon>
    </lineage>
</organism>
<gene>
    <name evidence="1" type="ORF">F8388_004157</name>
</gene>
<evidence type="ECO:0000313" key="1">
    <source>
        <dbReference type="EMBL" id="KAF4354145.1"/>
    </source>
</evidence>
<dbReference type="Proteomes" id="UP000525078">
    <property type="component" value="Unassembled WGS sequence"/>
</dbReference>
<dbReference type="EMBL" id="JAATIP010000284">
    <property type="protein sequence ID" value="KAF4354145.1"/>
    <property type="molecule type" value="Genomic_DNA"/>
</dbReference>
<proteinExistence type="predicted"/>
<dbReference type="AlphaFoldDB" id="A0A7J6E6S0"/>
<evidence type="ECO:0000313" key="2">
    <source>
        <dbReference type="Proteomes" id="UP000525078"/>
    </source>
</evidence>
<protein>
    <submittedName>
        <fullName evidence="1">Uncharacterized protein</fullName>
    </submittedName>
</protein>
<name>A0A7J6E6S0_CANSA</name>
<accession>A0A7J6E6S0</accession>
<sequence length="76" mass="9311">MRHQHNFKHVTISFISTWAATFVRKLNETIVEAQRRTRQFPLLLPMKEVVDRYRQSRVDATLTETNRRPWEKRWSN</sequence>
<reference evidence="1 2" key="1">
    <citation type="journal article" date="2020" name="bioRxiv">
        <title>Sequence and annotation of 42 cannabis genomes reveals extensive copy number variation in cannabinoid synthesis and pathogen resistance genes.</title>
        <authorList>
            <person name="Mckernan K.J."/>
            <person name="Helbert Y."/>
            <person name="Kane L.T."/>
            <person name="Ebling H."/>
            <person name="Zhang L."/>
            <person name="Liu B."/>
            <person name="Eaton Z."/>
            <person name="Mclaughlin S."/>
            <person name="Kingan S."/>
            <person name="Baybayan P."/>
            <person name="Concepcion G."/>
            <person name="Jordan M."/>
            <person name="Riva A."/>
            <person name="Barbazuk W."/>
            <person name="Harkins T."/>
        </authorList>
    </citation>
    <scope>NUCLEOTIDE SEQUENCE [LARGE SCALE GENOMIC DNA]</scope>
    <source>
        <strain evidence="2">cv. Jamaican Lion 4</strain>
        <tissue evidence="1">Leaf</tissue>
    </source>
</reference>